<evidence type="ECO:0000256" key="5">
    <source>
        <dbReference type="ARBA" id="ARBA00022490"/>
    </source>
</evidence>
<dbReference type="EMBL" id="VIIS01000165">
    <property type="protein sequence ID" value="KAF0312501.1"/>
    <property type="molecule type" value="Genomic_DNA"/>
</dbReference>
<keyword evidence="5" id="KW-0963">Cytoplasm</keyword>
<accession>A0A6A4XDF3</accession>
<evidence type="ECO:0000256" key="3">
    <source>
        <dbReference type="ARBA" id="ARBA00009205"/>
    </source>
</evidence>
<dbReference type="AlphaFoldDB" id="A0A6A4XDF3"/>
<proteinExistence type="inferred from homology"/>
<reference evidence="8 9" key="1">
    <citation type="submission" date="2019-07" db="EMBL/GenBank/DDBJ databases">
        <title>Draft genome assembly of a fouling barnacle, Amphibalanus amphitrite (Darwin, 1854): The first reference genome for Thecostraca.</title>
        <authorList>
            <person name="Kim W."/>
        </authorList>
    </citation>
    <scope>NUCLEOTIDE SEQUENCE [LARGE SCALE GENOMIC DNA]</scope>
    <source>
        <strain evidence="8">SNU_AA5</strain>
        <tissue evidence="8">Soma without cirri and trophi</tissue>
    </source>
</reference>
<sequence>MHVVPAASVSVELVPCTETTMRLFDKLTDSGIVRDNGNIRKCMEEWIGDLVLADELRKLLGGGESDYEDVFTEAEQSEFLFRLFRHLALGGRWCQYEDNVQPYLDVTKLIYKELVSVCKRSDSVGLRVTSQVLKVTAKSEDGSDLIPREADHPQNFLYLLVNPLKRSVTTLYHQFGALLQN</sequence>
<dbReference type="Proteomes" id="UP000440578">
    <property type="component" value="Unassembled WGS sequence"/>
</dbReference>
<dbReference type="OrthoDB" id="10259249at2759"/>
<dbReference type="PANTHER" id="PTHR31078:SF1">
    <property type="entry name" value="CILIA- AND FLAGELLA-ASSOCIATED PROTEIN 300"/>
    <property type="match status" value="1"/>
</dbReference>
<evidence type="ECO:0000256" key="7">
    <source>
        <dbReference type="ARBA" id="ARBA00023273"/>
    </source>
</evidence>
<organism evidence="8 9">
    <name type="scientific">Amphibalanus amphitrite</name>
    <name type="common">Striped barnacle</name>
    <name type="synonym">Balanus amphitrite</name>
    <dbReference type="NCBI Taxonomy" id="1232801"/>
    <lineage>
        <taxon>Eukaryota</taxon>
        <taxon>Metazoa</taxon>
        <taxon>Ecdysozoa</taxon>
        <taxon>Arthropoda</taxon>
        <taxon>Crustacea</taxon>
        <taxon>Multicrustacea</taxon>
        <taxon>Cirripedia</taxon>
        <taxon>Thoracica</taxon>
        <taxon>Thoracicalcarea</taxon>
        <taxon>Balanomorpha</taxon>
        <taxon>Balanoidea</taxon>
        <taxon>Balanidae</taxon>
        <taxon>Amphibalaninae</taxon>
        <taxon>Amphibalanus</taxon>
    </lineage>
</organism>
<dbReference type="GO" id="GO:0005930">
    <property type="term" value="C:axoneme"/>
    <property type="evidence" value="ECO:0007669"/>
    <property type="project" value="UniProtKB-SubCell"/>
</dbReference>
<comment type="function">
    <text evidence="1">Cilium- and flagellum-specific protein that plays a role in axonemal structure organization and motility. May play a role in outer and inner dynein arm assembly.</text>
</comment>
<comment type="similarity">
    <text evidence="3">Belongs to the CFAP300 family.</text>
</comment>
<protein>
    <recommendedName>
        <fullName evidence="4">Cilia- and flagella-associated protein 300</fullName>
    </recommendedName>
</protein>
<evidence type="ECO:0000313" key="8">
    <source>
        <dbReference type="EMBL" id="KAF0312501.1"/>
    </source>
</evidence>
<keyword evidence="7" id="KW-0966">Cell projection</keyword>
<keyword evidence="9" id="KW-1185">Reference proteome</keyword>
<gene>
    <name evidence="8" type="primary">CK070_0</name>
    <name evidence="8" type="ORF">FJT64_016751</name>
</gene>
<comment type="subcellular location">
    <subcellularLocation>
        <location evidence="2">Cytoplasm</location>
        <location evidence="2">Cytoskeleton</location>
        <location evidence="2">Cilium axoneme</location>
    </subcellularLocation>
</comment>
<dbReference type="Pfam" id="PF14926">
    <property type="entry name" value="CFAP300"/>
    <property type="match status" value="1"/>
</dbReference>
<evidence type="ECO:0000313" key="9">
    <source>
        <dbReference type="Proteomes" id="UP000440578"/>
    </source>
</evidence>
<evidence type="ECO:0000256" key="2">
    <source>
        <dbReference type="ARBA" id="ARBA00004430"/>
    </source>
</evidence>
<dbReference type="PANTHER" id="PTHR31078">
    <property type="entry name" value="CILIA- AND FLAGELLA-ASSOCIATED PROTEIN 300"/>
    <property type="match status" value="1"/>
</dbReference>
<dbReference type="InterPro" id="IPR029416">
    <property type="entry name" value="CFAP300"/>
</dbReference>
<name>A0A6A4XDF3_AMPAM</name>
<evidence type="ECO:0000256" key="6">
    <source>
        <dbReference type="ARBA" id="ARBA00023212"/>
    </source>
</evidence>
<evidence type="ECO:0000256" key="1">
    <source>
        <dbReference type="ARBA" id="ARBA00002404"/>
    </source>
</evidence>
<evidence type="ECO:0000256" key="4">
    <source>
        <dbReference type="ARBA" id="ARBA00022174"/>
    </source>
</evidence>
<comment type="caution">
    <text evidence="8">The sequence shown here is derived from an EMBL/GenBank/DDBJ whole genome shotgun (WGS) entry which is preliminary data.</text>
</comment>
<keyword evidence="6" id="KW-0206">Cytoskeleton</keyword>